<dbReference type="GeneID" id="130501013"/>
<evidence type="ECO:0000313" key="2">
    <source>
        <dbReference type="Proteomes" id="UP000504610"/>
    </source>
</evidence>
<accession>A0A9W3CJX5</accession>
<proteinExistence type="predicted"/>
<dbReference type="AlphaFoldDB" id="A0A9W3CJX5"/>
<evidence type="ECO:0000256" key="1">
    <source>
        <dbReference type="SAM" id="MobiDB-lite"/>
    </source>
</evidence>
<sequence length="226" mass="26009">MFFNLLLFQTPDHLFFSCFDSSSLEYRGVRGRFLGECSDYRVPETGFLENFSYRRIRRSIDRIKRQVWRSDTVPLITKKSKRINLFTKAEQIEINRARAMRELPDLSLVVGKQLGFVEPDQSSNANSSDPGEPRATESDGAQLVRKSGSKRKEREGVSSEEKQAEETSTGGAPDRRRSGRARIPLRFGLPLWREVSSRPWSLATILEMTFSRIRLSMVVFRGLLLR</sequence>
<feature type="compositionally biased region" description="Polar residues" evidence="1">
    <location>
        <begin position="120"/>
        <end position="129"/>
    </location>
</feature>
<keyword evidence="2" id="KW-1185">Reference proteome</keyword>
<name>A0A9W3CJX5_RAPSA</name>
<feature type="compositionally biased region" description="Basic and acidic residues" evidence="1">
    <location>
        <begin position="150"/>
        <end position="165"/>
    </location>
</feature>
<dbReference type="KEGG" id="rsz:130501013"/>
<dbReference type="OrthoDB" id="1135614at2759"/>
<dbReference type="Proteomes" id="UP000504610">
    <property type="component" value="Unplaced"/>
</dbReference>
<organism evidence="2 3">
    <name type="scientific">Raphanus sativus</name>
    <name type="common">Radish</name>
    <name type="synonym">Raphanus raphanistrum var. sativus</name>
    <dbReference type="NCBI Taxonomy" id="3726"/>
    <lineage>
        <taxon>Eukaryota</taxon>
        <taxon>Viridiplantae</taxon>
        <taxon>Streptophyta</taxon>
        <taxon>Embryophyta</taxon>
        <taxon>Tracheophyta</taxon>
        <taxon>Spermatophyta</taxon>
        <taxon>Magnoliopsida</taxon>
        <taxon>eudicotyledons</taxon>
        <taxon>Gunneridae</taxon>
        <taxon>Pentapetalae</taxon>
        <taxon>rosids</taxon>
        <taxon>malvids</taxon>
        <taxon>Brassicales</taxon>
        <taxon>Brassicaceae</taxon>
        <taxon>Brassiceae</taxon>
        <taxon>Raphanus</taxon>
    </lineage>
</organism>
<feature type="region of interest" description="Disordered" evidence="1">
    <location>
        <begin position="118"/>
        <end position="179"/>
    </location>
</feature>
<reference evidence="3" key="1">
    <citation type="submission" date="2025-08" db="UniProtKB">
        <authorList>
            <consortium name="RefSeq"/>
        </authorList>
    </citation>
    <scope>IDENTIFICATION</scope>
    <source>
        <tissue evidence="3">Leaf</tissue>
    </source>
</reference>
<gene>
    <name evidence="3" type="primary">LOC130501013</name>
</gene>
<protein>
    <submittedName>
        <fullName evidence="3">Uncharacterized protein LOC130501013</fullName>
    </submittedName>
</protein>
<evidence type="ECO:0000313" key="3">
    <source>
        <dbReference type="RefSeq" id="XP_056851903.1"/>
    </source>
</evidence>
<dbReference type="RefSeq" id="XP_056851903.1">
    <property type="nucleotide sequence ID" value="XM_056995923.1"/>
</dbReference>